<reference evidence="1" key="1">
    <citation type="journal article" date="2023" name="Mol. Biol. Evol.">
        <title>Third-Generation Sequencing Reveals the Adaptive Role of the Epigenome in Three Deep-Sea Polychaetes.</title>
        <authorList>
            <person name="Perez M."/>
            <person name="Aroh O."/>
            <person name="Sun Y."/>
            <person name="Lan Y."/>
            <person name="Juniper S.K."/>
            <person name="Young C.R."/>
            <person name="Angers B."/>
            <person name="Qian P.Y."/>
        </authorList>
    </citation>
    <scope>NUCLEOTIDE SEQUENCE</scope>
    <source>
        <strain evidence="1">P08H-3</strain>
    </source>
</reference>
<evidence type="ECO:0000313" key="1">
    <source>
        <dbReference type="EMBL" id="KAK2162761.1"/>
    </source>
</evidence>
<evidence type="ECO:0000313" key="2">
    <source>
        <dbReference type="Proteomes" id="UP001208570"/>
    </source>
</evidence>
<sequence length="128" mass="15139">MKHPSDLASWGLNPGAIHLWPTVLPVRPSRSPTVLLSSPFQCELSKLRMERLRIEEEHLLEVKRQEELERIRGPSPKWYELKNARFHYEAHKNNELLKSSDDWQSLLDYRNELEQASKQFQKHHSTTS</sequence>
<proteinExistence type="predicted"/>
<protein>
    <submittedName>
        <fullName evidence="1">Uncharacterized protein</fullName>
    </submittedName>
</protein>
<comment type="caution">
    <text evidence="1">The sequence shown here is derived from an EMBL/GenBank/DDBJ whole genome shotgun (WGS) entry which is preliminary data.</text>
</comment>
<accession>A0AAD9NC37</accession>
<dbReference type="EMBL" id="JAODUP010000092">
    <property type="protein sequence ID" value="KAK2162761.1"/>
    <property type="molecule type" value="Genomic_DNA"/>
</dbReference>
<gene>
    <name evidence="1" type="ORF">LSH36_92g05010</name>
</gene>
<keyword evidence="2" id="KW-1185">Reference proteome</keyword>
<dbReference type="Proteomes" id="UP001208570">
    <property type="component" value="Unassembled WGS sequence"/>
</dbReference>
<name>A0AAD9NC37_9ANNE</name>
<dbReference type="AlphaFoldDB" id="A0AAD9NC37"/>
<organism evidence="1 2">
    <name type="scientific">Paralvinella palmiformis</name>
    <dbReference type="NCBI Taxonomy" id="53620"/>
    <lineage>
        <taxon>Eukaryota</taxon>
        <taxon>Metazoa</taxon>
        <taxon>Spiralia</taxon>
        <taxon>Lophotrochozoa</taxon>
        <taxon>Annelida</taxon>
        <taxon>Polychaeta</taxon>
        <taxon>Sedentaria</taxon>
        <taxon>Canalipalpata</taxon>
        <taxon>Terebellida</taxon>
        <taxon>Terebelliformia</taxon>
        <taxon>Alvinellidae</taxon>
        <taxon>Paralvinella</taxon>
    </lineage>
</organism>